<feature type="transmembrane region" description="Helical" evidence="24">
    <location>
        <begin position="108"/>
        <end position="131"/>
    </location>
</feature>
<evidence type="ECO:0000256" key="14">
    <source>
        <dbReference type="ARBA" id="ARBA00022840"/>
    </source>
</evidence>
<dbReference type="EMBL" id="JACMSC010000012">
    <property type="protein sequence ID" value="KAG6497274.1"/>
    <property type="molecule type" value="Genomic_DNA"/>
</dbReference>
<proteinExistence type="inferred from homology"/>
<keyword evidence="9" id="KW-0372">Hormone</keyword>
<dbReference type="PANTHER" id="PTHR47976:SF110">
    <property type="entry name" value="RECEPTOR-LIKE SERINE_THREONINE-PROTEIN KINASE"/>
    <property type="match status" value="1"/>
</dbReference>
<dbReference type="AlphaFoldDB" id="A0A8J5KV19"/>
<organism evidence="28 29">
    <name type="scientific">Zingiber officinale</name>
    <name type="common">Ginger</name>
    <name type="synonym">Amomum zingiber</name>
    <dbReference type="NCBI Taxonomy" id="94328"/>
    <lineage>
        <taxon>Eukaryota</taxon>
        <taxon>Viridiplantae</taxon>
        <taxon>Streptophyta</taxon>
        <taxon>Embryophyta</taxon>
        <taxon>Tracheophyta</taxon>
        <taxon>Spermatophyta</taxon>
        <taxon>Magnoliopsida</taxon>
        <taxon>Liliopsida</taxon>
        <taxon>Zingiberales</taxon>
        <taxon>Zingiberaceae</taxon>
        <taxon>Zingiber</taxon>
    </lineage>
</organism>
<dbReference type="GO" id="GO:0005524">
    <property type="term" value="F:ATP binding"/>
    <property type="evidence" value="ECO:0007669"/>
    <property type="project" value="UniProtKB-UniRule"/>
</dbReference>
<dbReference type="SUPFAM" id="SSF51110">
    <property type="entry name" value="alpha-D-mannose-specific plant lectins"/>
    <property type="match status" value="1"/>
</dbReference>
<evidence type="ECO:0000256" key="12">
    <source>
        <dbReference type="ARBA" id="ARBA00022741"/>
    </source>
</evidence>
<comment type="catalytic activity">
    <reaction evidence="21">
        <text>L-seryl-[protein] + ATP = O-phospho-L-seryl-[protein] + ADP + H(+)</text>
        <dbReference type="Rhea" id="RHEA:17989"/>
        <dbReference type="Rhea" id="RHEA-COMP:9863"/>
        <dbReference type="Rhea" id="RHEA-COMP:11604"/>
        <dbReference type="ChEBI" id="CHEBI:15378"/>
        <dbReference type="ChEBI" id="CHEBI:29999"/>
        <dbReference type="ChEBI" id="CHEBI:30616"/>
        <dbReference type="ChEBI" id="CHEBI:83421"/>
        <dbReference type="ChEBI" id="CHEBI:456216"/>
        <dbReference type="EC" id="2.7.11.1"/>
    </reaction>
</comment>
<evidence type="ECO:0000259" key="25">
    <source>
        <dbReference type="PROSITE" id="PS50011"/>
    </source>
</evidence>
<dbReference type="PANTHER" id="PTHR47976">
    <property type="entry name" value="G-TYPE LECTIN S-RECEPTOR-LIKE SERINE/THREONINE-PROTEIN KINASE SD2-5"/>
    <property type="match status" value="1"/>
</dbReference>
<dbReference type="Pfam" id="PF05498">
    <property type="entry name" value="RALF"/>
    <property type="match status" value="1"/>
</dbReference>
<evidence type="ECO:0000256" key="19">
    <source>
        <dbReference type="ARBA" id="ARBA00023180"/>
    </source>
</evidence>
<evidence type="ECO:0000256" key="7">
    <source>
        <dbReference type="ARBA" id="ARBA00022679"/>
    </source>
</evidence>
<evidence type="ECO:0000256" key="20">
    <source>
        <dbReference type="ARBA" id="ARBA00047899"/>
    </source>
</evidence>
<dbReference type="GO" id="GO:0051707">
    <property type="term" value="P:response to other organism"/>
    <property type="evidence" value="ECO:0007669"/>
    <property type="project" value="UniProtKB-ARBA"/>
</dbReference>
<keyword evidence="11" id="KW-0430">Lectin</keyword>
<evidence type="ECO:0000256" key="4">
    <source>
        <dbReference type="ARBA" id="ARBA00022527"/>
    </source>
</evidence>
<dbReference type="SUPFAM" id="SSF56112">
    <property type="entry name" value="Protein kinase-like (PK-like)"/>
    <property type="match status" value="1"/>
</dbReference>
<dbReference type="InterPro" id="IPR003609">
    <property type="entry name" value="Pan_app"/>
</dbReference>
<evidence type="ECO:0000256" key="10">
    <source>
        <dbReference type="ARBA" id="ARBA00022729"/>
    </source>
</evidence>
<dbReference type="InterPro" id="IPR000719">
    <property type="entry name" value="Prot_kinase_dom"/>
</dbReference>
<dbReference type="InterPro" id="IPR017441">
    <property type="entry name" value="Protein_kinase_ATP_BS"/>
</dbReference>
<dbReference type="SMART" id="SM00473">
    <property type="entry name" value="PAN_AP"/>
    <property type="match status" value="1"/>
</dbReference>
<dbReference type="SMART" id="SM00108">
    <property type="entry name" value="B_lectin"/>
    <property type="match status" value="1"/>
</dbReference>
<dbReference type="Gene3D" id="3.30.200.20">
    <property type="entry name" value="Phosphorylase Kinase, domain 1"/>
    <property type="match status" value="1"/>
</dbReference>
<feature type="transmembrane region" description="Helical" evidence="24">
    <location>
        <begin position="39"/>
        <end position="62"/>
    </location>
</feature>
<dbReference type="PROSITE" id="PS50927">
    <property type="entry name" value="BULB_LECTIN"/>
    <property type="match status" value="1"/>
</dbReference>
<keyword evidence="19" id="KW-0325">Glycoprotein</keyword>
<keyword evidence="12 22" id="KW-0547">Nucleotide-binding</keyword>
<protein>
    <recommendedName>
        <fullName evidence="3">non-specific serine/threonine protein kinase</fullName>
        <ecNumber evidence="3">2.7.11.1</ecNumber>
    </recommendedName>
</protein>
<dbReference type="InterPro" id="IPR008271">
    <property type="entry name" value="Ser/Thr_kinase_AS"/>
</dbReference>
<evidence type="ECO:0000256" key="11">
    <source>
        <dbReference type="ARBA" id="ARBA00022734"/>
    </source>
</evidence>
<feature type="compositionally biased region" description="Polar residues" evidence="23">
    <location>
        <begin position="873"/>
        <end position="887"/>
    </location>
</feature>
<evidence type="ECO:0000256" key="23">
    <source>
        <dbReference type="SAM" id="MobiDB-lite"/>
    </source>
</evidence>
<evidence type="ECO:0000256" key="2">
    <source>
        <dbReference type="ARBA" id="ARBA00009178"/>
    </source>
</evidence>
<dbReference type="CDD" id="cd01098">
    <property type="entry name" value="PAN_AP_plant"/>
    <property type="match status" value="1"/>
</dbReference>
<evidence type="ECO:0000256" key="6">
    <source>
        <dbReference type="ARBA" id="ARBA00022553"/>
    </source>
</evidence>
<keyword evidence="6" id="KW-0597">Phosphoprotein</keyword>
<dbReference type="CDD" id="cd00028">
    <property type="entry name" value="B_lectin"/>
    <property type="match status" value="1"/>
</dbReference>
<gene>
    <name evidence="28" type="ORF">ZIOFF_045172</name>
</gene>
<feature type="domain" description="Apple" evidence="27">
    <location>
        <begin position="400"/>
        <end position="482"/>
    </location>
</feature>
<evidence type="ECO:0000259" key="26">
    <source>
        <dbReference type="PROSITE" id="PS50927"/>
    </source>
</evidence>
<feature type="domain" description="Bulb-type lectin" evidence="26">
    <location>
        <begin position="86"/>
        <end position="214"/>
    </location>
</feature>
<dbReference type="Gene3D" id="1.10.510.10">
    <property type="entry name" value="Transferase(Phosphotransferase) domain 1"/>
    <property type="match status" value="1"/>
</dbReference>
<dbReference type="InterPro" id="IPR011009">
    <property type="entry name" value="Kinase-like_dom_sf"/>
</dbReference>
<dbReference type="GO" id="GO:0004674">
    <property type="term" value="F:protein serine/threonine kinase activity"/>
    <property type="evidence" value="ECO:0007669"/>
    <property type="project" value="UniProtKB-KW"/>
</dbReference>
<evidence type="ECO:0000259" key="27">
    <source>
        <dbReference type="PROSITE" id="PS50948"/>
    </source>
</evidence>
<keyword evidence="18" id="KW-0675">Receptor</keyword>
<comment type="catalytic activity">
    <reaction evidence="20">
        <text>L-threonyl-[protein] + ATP = O-phospho-L-threonyl-[protein] + ADP + H(+)</text>
        <dbReference type="Rhea" id="RHEA:46608"/>
        <dbReference type="Rhea" id="RHEA-COMP:11060"/>
        <dbReference type="Rhea" id="RHEA-COMP:11605"/>
        <dbReference type="ChEBI" id="CHEBI:15378"/>
        <dbReference type="ChEBI" id="CHEBI:30013"/>
        <dbReference type="ChEBI" id="CHEBI:30616"/>
        <dbReference type="ChEBI" id="CHEBI:61977"/>
        <dbReference type="ChEBI" id="CHEBI:456216"/>
        <dbReference type="EC" id="2.7.11.1"/>
    </reaction>
</comment>
<evidence type="ECO:0000256" key="1">
    <source>
        <dbReference type="ARBA" id="ARBA00004479"/>
    </source>
</evidence>
<dbReference type="PROSITE" id="PS50948">
    <property type="entry name" value="PAN"/>
    <property type="match status" value="1"/>
</dbReference>
<comment type="subcellular location">
    <subcellularLocation>
        <location evidence="1">Membrane</location>
        <topology evidence="1">Single-pass type I membrane protein</topology>
    </subcellularLocation>
</comment>
<keyword evidence="13" id="KW-0418">Kinase</keyword>
<dbReference type="Proteomes" id="UP000734854">
    <property type="component" value="Unassembled WGS sequence"/>
</dbReference>
<evidence type="ECO:0000313" key="28">
    <source>
        <dbReference type="EMBL" id="KAG6497274.1"/>
    </source>
</evidence>
<comment type="similarity">
    <text evidence="2">Belongs to the plant rapid alkalinization factor (RALF) family.</text>
</comment>
<dbReference type="InterPro" id="IPR001480">
    <property type="entry name" value="Bulb-type_lectin_dom"/>
</dbReference>
<dbReference type="EC" id="2.7.11.1" evidence="3"/>
<name>A0A8J5KV19_ZINOF</name>
<feature type="binding site" evidence="22">
    <location>
        <position position="576"/>
    </location>
    <ligand>
        <name>ATP</name>
        <dbReference type="ChEBI" id="CHEBI:30616"/>
    </ligand>
</feature>
<dbReference type="InterPro" id="IPR008801">
    <property type="entry name" value="RALF"/>
</dbReference>
<dbReference type="InterPro" id="IPR051343">
    <property type="entry name" value="G-type_lectin_kinases/EP1-like"/>
</dbReference>
<evidence type="ECO:0000256" key="24">
    <source>
        <dbReference type="SAM" id="Phobius"/>
    </source>
</evidence>
<evidence type="ECO:0000256" key="3">
    <source>
        <dbReference type="ARBA" id="ARBA00012513"/>
    </source>
</evidence>
<dbReference type="GO" id="GO:0016020">
    <property type="term" value="C:membrane"/>
    <property type="evidence" value="ECO:0007669"/>
    <property type="project" value="UniProtKB-SubCell"/>
</dbReference>
<keyword evidence="5" id="KW-0245">EGF-like domain</keyword>
<dbReference type="Gene3D" id="2.90.10.30">
    <property type="match status" value="1"/>
</dbReference>
<dbReference type="FunFam" id="2.90.10.30:FF:000003">
    <property type="entry name" value="Os04g0303100 protein"/>
    <property type="match status" value="1"/>
</dbReference>
<keyword evidence="29" id="KW-1185">Reference proteome</keyword>
<keyword evidence="10" id="KW-0732">Signal</keyword>
<evidence type="ECO:0000256" key="9">
    <source>
        <dbReference type="ARBA" id="ARBA00022702"/>
    </source>
</evidence>
<accession>A0A8J5KV19</accession>
<dbReference type="PROSITE" id="PS00108">
    <property type="entry name" value="PROTEIN_KINASE_ST"/>
    <property type="match status" value="1"/>
</dbReference>
<evidence type="ECO:0000256" key="22">
    <source>
        <dbReference type="PROSITE-ProRule" id="PRU10141"/>
    </source>
</evidence>
<sequence>MKRPKEFRQWNSCSLLENINSPSEFQSLEHKCSMRTMPYLLILFMLILLLILLLSCACGQFSNLKPNAEPSTVWINNSTYAYSTNSNAGRDDRSIIRPILLYNTTDDVAFACGFFSNPSFDAFLLAVFALYTDPNITYMSYAQVVWSANRDRLVQSNSLLDFHADGDLILRDADGSTVWSTNTSGRGVVGVNITQSGNLVLFDKRNTIVWQSFEHPTDTWVLGQTLKERQSLISNTSTVNWTRGLYRLTLLSDGVYAYVGFTDPQVYHKLYLDKVNGSIYAMYTNGTLDFFAINSTDHVRLRTVNLPFASSIQFMRLESDGHLRIYERTAVGWKSIYDVMSDKRWYPSRPSPCNNPTVCGEYGICDYGMCSCPLPADGYLKPLNDRKLYQGCSLVTPLSCQSIQNHRLVVVPNVSYFIDPDNTEPTIKGIDENNCTQACLENCSCKAVLFAKYYDNYCYLLSQIFTMAVNEGDSSTVYIKVQVNKEAQMKVSVGGLLAIIAGGLIFLLIAVIILQRKKRDMEEEDDELDKLLTGLPTRFSFEELKQATEQFTKKLGQGGFGSVYEGQIGDQRVAVKLLDGVGQGKKEFLAEVETIGSIHHINLVRLIGFCVEKSNRLLVYEYMSNGSLDKWIFNKSQDNSLDWPTRRRIFADTARGLCYLHEDCRYRIAHLDIKPHNILLNDKFEAKISDFGLAKLIDRDQSQVMTRLRGTPGYLAPEWLTSIITEKVDIYSFGVVVLETIFGRRNLDYSQPEENFHLLQLIQDKIKSGGLTEMINQSHLELNFEDVILMIHLAGCCIQSESNRRPSMSTVVKILEGAATVETDLQEVFDAVPIAIREAVHLDASTPPSATQVSGPRLKTSVLTVFFLSSSKEQQISKPTNPQQTGVRPNVRRHRRNRSPEPNSTAHPLCISSLLSLLPSLSLLRQGKRRRPSSHLQIQTPHAPSYLPPVTRMALRLALFLLLLLLSATATAAETVASDLARIAGGATPTCDGLVGECAGDGEEDDLEGEEETRRFLYGYAGSRGRARFISYDALKRDRVPCDRRGNSYYNCQRSGRANPYRRGCTVITHCARMLH</sequence>
<feature type="domain" description="Protein kinase" evidence="25">
    <location>
        <begin position="549"/>
        <end position="829"/>
    </location>
</feature>
<keyword evidence="17" id="KW-1015">Disulfide bond</keyword>
<keyword evidence="8 24" id="KW-0812">Transmembrane</keyword>
<evidence type="ECO:0000256" key="5">
    <source>
        <dbReference type="ARBA" id="ARBA00022536"/>
    </source>
</evidence>
<dbReference type="PROSITE" id="PS50011">
    <property type="entry name" value="PROTEIN_KINASE_DOM"/>
    <property type="match status" value="1"/>
</dbReference>
<evidence type="ECO:0000256" key="8">
    <source>
        <dbReference type="ARBA" id="ARBA00022692"/>
    </source>
</evidence>
<keyword evidence="14 22" id="KW-0067">ATP-binding</keyword>
<keyword evidence="7" id="KW-0808">Transferase</keyword>
<evidence type="ECO:0000256" key="16">
    <source>
        <dbReference type="ARBA" id="ARBA00023136"/>
    </source>
</evidence>
<keyword evidence="16 24" id="KW-0472">Membrane</keyword>
<evidence type="ECO:0000256" key="18">
    <source>
        <dbReference type="ARBA" id="ARBA00023170"/>
    </source>
</evidence>
<feature type="transmembrane region" description="Helical" evidence="24">
    <location>
        <begin position="493"/>
        <end position="514"/>
    </location>
</feature>
<dbReference type="PROSITE" id="PS00107">
    <property type="entry name" value="PROTEIN_KINASE_ATP"/>
    <property type="match status" value="1"/>
</dbReference>
<dbReference type="SMART" id="SM00220">
    <property type="entry name" value="S_TKc"/>
    <property type="match status" value="1"/>
</dbReference>
<comment type="caution">
    <text evidence="28">The sequence shown here is derived from an EMBL/GenBank/DDBJ whole genome shotgun (WGS) entry which is preliminary data.</text>
</comment>
<dbReference type="GO" id="GO:0005179">
    <property type="term" value="F:hormone activity"/>
    <property type="evidence" value="ECO:0007669"/>
    <property type="project" value="UniProtKB-KW"/>
</dbReference>
<dbReference type="Pfam" id="PF00069">
    <property type="entry name" value="Pkinase"/>
    <property type="match status" value="1"/>
</dbReference>
<evidence type="ECO:0000256" key="15">
    <source>
        <dbReference type="ARBA" id="ARBA00022989"/>
    </source>
</evidence>
<evidence type="ECO:0000313" key="29">
    <source>
        <dbReference type="Proteomes" id="UP000734854"/>
    </source>
</evidence>
<dbReference type="GO" id="GO:0030246">
    <property type="term" value="F:carbohydrate binding"/>
    <property type="evidence" value="ECO:0007669"/>
    <property type="project" value="UniProtKB-KW"/>
</dbReference>
<feature type="region of interest" description="Disordered" evidence="23">
    <location>
        <begin position="873"/>
        <end position="907"/>
    </location>
</feature>
<keyword evidence="4" id="KW-0723">Serine/threonine-protein kinase</keyword>
<evidence type="ECO:0000256" key="21">
    <source>
        <dbReference type="ARBA" id="ARBA00048679"/>
    </source>
</evidence>
<dbReference type="FunFam" id="1.10.510.10:FF:000248">
    <property type="entry name" value="S-receptor-like kinase 5"/>
    <property type="match status" value="1"/>
</dbReference>
<evidence type="ECO:0000256" key="13">
    <source>
        <dbReference type="ARBA" id="ARBA00022777"/>
    </source>
</evidence>
<dbReference type="Pfam" id="PF01453">
    <property type="entry name" value="B_lectin"/>
    <property type="match status" value="1"/>
</dbReference>
<reference evidence="28 29" key="1">
    <citation type="submission" date="2020-08" db="EMBL/GenBank/DDBJ databases">
        <title>Plant Genome Project.</title>
        <authorList>
            <person name="Zhang R.-G."/>
        </authorList>
    </citation>
    <scope>NUCLEOTIDE SEQUENCE [LARGE SCALE GENOMIC DNA]</scope>
    <source>
        <tissue evidence="28">Rhizome</tissue>
    </source>
</reference>
<dbReference type="InterPro" id="IPR036426">
    <property type="entry name" value="Bulb-type_lectin_dom_sf"/>
</dbReference>
<evidence type="ECO:0000256" key="17">
    <source>
        <dbReference type="ARBA" id="ARBA00023157"/>
    </source>
</evidence>
<dbReference type="FunFam" id="3.30.200.20:FF:000178">
    <property type="entry name" value="serine/threonine-protein kinase PBS1-like"/>
    <property type="match status" value="1"/>
</dbReference>
<keyword evidence="15 24" id="KW-1133">Transmembrane helix</keyword>
<dbReference type="Pfam" id="PF08276">
    <property type="entry name" value="PAN_2"/>
    <property type="match status" value="1"/>
</dbReference>